<dbReference type="HOGENOM" id="CLU_010194_2_10_1"/>
<evidence type="ECO:0000313" key="3">
    <source>
        <dbReference type="EMBL" id="KDQ23549.1"/>
    </source>
</evidence>
<dbReference type="InParanoid" id="A0A067N6S1"/>
<accession>A0A067N6S1</accession>
<evidence type="ECO:0000256" key="1">
    <source>
        <dbReference type="ARBA" id="ARBA00006484"/>
    </source>
</evidence>
<dbReference type="OrthoDB" id="498125at2759"/>
<comment type="similarity">
    <text evidence="1 2">Belongs to the short-chain dehydrogenases/reductases (SDR) family.</text>
</comment>
<dbReference type="STRING" id="1137138.A0A067N6S1"/>
<dbReference type="Proteomes" id="UP000027073">
    <property type="component" value="Unassembled WGS sequence"/>
</dbReference>
<dbReference type="GO" id="GO:0006633">
    <property type="term" value="P:fatty acid biosynthetic process"/>
    <property type="evidence" value="ECO:0007669"/>
    <property type="project" value="TreeGrafter"/>
</dbReference>
<dbReference type="PANTHER" id="PTHR42760:SF121">
    <property type="entry name" value="3-OXOACYL-(ACYL-CARRIER-PROTEIN) REDUCTASE"/>
    <property type="match status" value="1"/>
</dbReference>
<proteinExistence type="inferred from homology"/>
<protein>
    <recommendedName>
        <fullName evidence="5">NAD(P)-binding protein</fullName>
    </recommendedName>
</protein>
<reference evidence="4" key="1">
    <citation type="journal article" date="2014" name="Proc. Natl. Acad. Sci. U.S.A.">
        <title>Extensive sampling of basidiomycete genomes demonstrates inadequacy of the white-rot/brown-rot paradigm for wood decay fungi.</title>
        <authorList>
            <person name="Riley R."/>
            <person name="Salamov A.A."/>
            <person name="Brown D.W."/>
            <person name="Nagy L.G."/>
            <person name="Floudas D."/>
            <person name="Held B.W."/>
            <person name="Levasseur A."/>
            <person name="Lombard V."/>
            <person name="Morin E."/>
            <person name="Otillar R."/>
            <person name="Lindquist E.A."/>
            <person name="Sun H."/>
            <person name="LaButti K.M."/>
            <person name="Schmutz J."/>
            <person name="Jabbour D."/>
            <person name="Luo H."/>
            <person name="Baker S.E."/>
            <person name="Pisabarro A.G."/>
            <person name="Walton J.D."/>
            <person name="Blanchette R.A."/>
            <person name="Henrissat B."/>
            <person name="Martin F."/>
            <person name="Cullen D."/>
            <person name="Hibbett D.S."/>
            <person name="Grigoriev I.V."/>
        </authorList>
    </citation>
    <scope>NUCLEOTIDE SEQUENCE [LARGE SCALE GENOMIC DNA]</scope>
    <source>
        <strain evidence="4">PC15</strain>
    </source>
</reference>
<evidence type="ECO:0008006" key="5">
    <source>
        <dbReference type="Google" id="ProtNLM"/>
    </source>
</evidence>
<dbReference type="Pfam" id="PF00106">
    <property type="entry name" value="adh_short"/>
    <property type="match status" value="1"/>
</dbReference>
<name>A0A067N6S1_PLEO1</name>
<dbReference type="FunFam" id="3.40.50.720:FF:000084">
    <property type="entry name" value="Short-chain dehydrogenase reductase"/>
    <property type="match status" value="1"/>
</dbReference>
<dbReference type="PRINTS" id="PR00081">
    <property type="entry name" value="GDHRDH"/>
</dbReference>
<dbReference type="EMBL" id="KL198012">
    <property type="protein sequence ID" value="KDQ23549.1"/>
    <property type="molecule type" value="Genomic_DNA"/>
</dbReference>
<gene>
    <name evidence="3" type="ORF">PLEOSDRAFT_1090545</name>
</gene>
<dbReference type="GO" id="GO:0048038">
    <property type="term" value="F:quinone binding"/>
    <property type="evidence" value="ECO:0007669"/>
    <property type="project" value="TreeGrafter"/>
</dbReference>
<dbReference type="PANTHER" id="PTHR42760">
    <property type="entry name" value="SHORT-CHAIN DEHYDROGENASES/REDUCTASES FAMILY MEMBER"/>
    <property type="match status" value="1"/>
</dbReference>
<dbReference type="VEuPathDB" id="FungiDB:PLEOSDRAFT_1090545"/>
<dbReference type="Gene3D" id="3.40.50.720">
    <property type="entry name" value="NAD(P)-binding Rossmann-like Domain"/>
    <property type="match status" value="1"/>
</dbReference>
<evidence type="ECO:0000256" key="2">
    <source>
        <dbReference type="RuleBase" id="RU000363"/>
    </source>
</evidence>
<dbReference type="FunCoup" id="A0A067N6S1">
    <property type="interactions" value="23"/>
</dbReference>
<dbReference type="InterPro" id="IPR002347">
    <property type="entry name" value="SDR_fam"/>
</dbReference>
<feature type="non-terminal residue" evidence="3">
    <location>
        <position position="214"/>
    </location>
</feature>
<dbReference type="PRINTS" id="PR00080">
    <property type="entry name" value="SDRFAMILY"/>
</dbReference>
<organism evidence="3 4">
    <name type="scientific">Pleurotus ostreatus (strain PC15)</name>
    <name type="common">Oyster mushroom</name>
    <dbReference type="NCBI Taxonomy" id="1137138"/>
    <lineage>
        <taxon>Eukaryota</taxon>
        <taxon>Fungi</taxon>
        <taxon>Dikarya</taxon>
        <taxon>Basidiomycota</taxon>
        <taxon>Agaricomycotina</taxon>
        <taxon>Agaricomycetes</taxon>
        <taxon>Agaricomycetidae</taxon>
        <taxon>Agaricales</taxon>
        <taxon>Pleurotineae</taxon>
        <taxon>Pleurotaceae</taxon>
        <taxon>Pleurotus</taxon>
    </lineage>
</organism>
<sequence>MSASKGVALVTGAGRGIGRAIALRLARDGYSLALNDTSPNRAAVAAVQSEIAQITYSGRPAKAVGVPADVTDEGQVQEMVRRTVEELGAVDVMVANAGILKARPSLVETSLADFDATFAVNVRGVFLCYKYAAQQMIAQHRQRGGAPASTGCSIIGAASVTSKQAWAGLSAYSASKWAVRGLTQASALELAPYGIRVNAYAPGLVDTKMGGKNR</sequence>
<dbReference type="AlphaFoldDB" id="A0A067N6S1"/>
<dbReference type="InterPro" id="IPR036291">
    <property type="entry name" value="NAD(P)-bd_dom_sf"/>
</dbReference>
<dbReference type="SUPFAM" id="SSF51735">
    <property type="entry name" value="NAD(P)-binding Rossmann-fold domains"/>
    <property type="match status" value="1"/>
</dbReference>
<evidence type="ECO:0000313" key="4">
    <source>
        <dbReference type="Proteomes" id="UP000027073"/>
    </source>
</evidence>
<dbReference type="GO" id="GO:0016616">
    <property type="term" value="F:oxidoreductase activity, acting on the CH-OH group of donors, NAD or NADP as acceptor"/>
    <property type="evidence" value="ECO:0007669"/>
    <property type="project" value="TreeGrafter"/>
</dbReference>